<gene>
    <name evidence="4" type="ORF">KDH_66190</name>
</gene>
<feature type="transmembrane region" description="Helical" evidence="2">
    <location>
        <begin position="492"/>
        <end position="517"/>
    </location>
</feature>
<dbReference type="EMBL" id="BSRI01000002">
    <property type="protein sequence ID" value="GLV59795.1"/>
    <property type="molecule type" value="Genomic_DNA"/>
</dbReference>
<feature type="domain" description="NACHT" evidence="3">
    <location>
        <begin position="109"/>
        <end position="198"/>
    </location>
</feature>
<evidence type="ECO:0000313" key="4">
    <source>
        <dbReference type="EMBL" id="GLV59795.1"/>
    </source>
</evidence>
<protein>
    <recommendedName>
        <fullName evidence="3">NACHT domain-containing protein</fullName>
    </recommendedName>
</protein>
<keyword evidence="2" id="KW-0812">Transmembrane</keyword>
<dbReference type="Pfam" id="PF05729">
    <property type="entry name" value="NACHT"/>
    <property type="match status" value="1"/>
</dbReference>
<dbReference type="SUPFAM" id="SSF52540">
    <property type="entry name" value="P-loop containing nucleoside triphosphate hydrolases"/>
    <property type="match status" value="1"/>
</dbReference>
<keyword evidence="5" id="KW-1185">Reference proteome</keyword>
<sequence>MTKFDQRYQQVHQQYNAGHDINMIASPSLSEMQQKRNRSRMLAKVRAYWITNVLEHSLHGAAMIELGLHEQPDAVAHPWELIVQSSDQPTAHALPPGTRLTHLYDEAGGELLVLGEPGAGKTTLLLELARDLLDRADQDTMHPIPVIFNLTSWSVKRPPLAHWLIEELNSKYQVPRKLAQQWIEADQLLLLLDGLDEVTQVHRATCIEAINTYRHEHGLVPMVICSRKADYLSQIQRVQLHTAVVIQSLTEDQIETYLSRAGKPMEAVRMVIRNDPELQEMARSPLMLSILTLAYAGKSHQEIQVAGVPRTRQQVFKAYIKRMLQRRNFGVRYPQKQAIHRLAWLAHQLARHNLTEFYLERMQPDWFDEHQQIPHFYRVVVRTSTVGIGLLAGLISGLLMALIAWLVFRLNPHTALINGLVAGPTTGLIVGLTQQIEREIKPAEVIIWSWHNVWQILTKTGSIRSMILGGLIIGLVFGLPIGWAFGLVDGLAYGWILGWFGGFIIGLVDKAVSILLYETQAKQLHPVLSQDRRGSVRNRFLIGLVSALVVGLISLPILALLIVPTNDPMLIPIVILICGLVGGLVIGFNHHVNKEVKSVEILSWLRVAIWQKIVKNESWRQIIIVTLATGLAFGTAIGLGAGLIHGVVSSIISGVIFDFISLLLGGLSNDRLDKQIFTRPNQGMRYSTRNSILVGLVVGLVAGLVNGLIIGWLNGLDTSSMLVGIVFGLITGMVTGLATGFSIGLSNGGTAGIQHIVLRWFLWRVERIPWRYSRFLDYATEHILLRKVGGGYIFIHRLLLDYFASLYTPSLERVQEGPGSRLTESRESENEQSMENHES</sequence>
<dbReference type="PROSITE" id="PS50837">
    <property type="entry name" value="NACHT"/>
    <property type="match status" value="1"/>
</dbReference>
<dbReference type="Proteomes" id="UP001344906">
    <property type="component" value="Unassembled WGS sequence"/>
</dbReference>
<feature type="transmembrane region" description="Helical" evidence="2">
    <location>
        <begin position="386"/>
        <end position="408"/>
    </location>
</feature>
<dbReference type="Gene3D" id="3.40.50.300">
    <property type="entry name" value="P-loop containing nucleotide triphosphate hydrolases"/>
    <property type="match status" value="1"/>
</dbReference>
<feature type="transmembrane region" description="Helical" evidence="2">
    <location>
        <begin position="538"/>
        <end position="563"/>
    </location>
</feature>
<keyword evidence="2" id="KW-1133">Transmembrane helix</keyword>
<proteinExistence type="predicted"/>
<keyword evidence="2" id="KW-0472">Membrane</keyword>
<evidence type="ECO:0000256" key="2">
    <source>
        <dbReference type="SAM" id="Phobius"/>
    </source>
</evidence>
<name>A0ABQ6G1A3_9CHLR</name>
<feature type="transmembrane region" description="Helical" evidence="2">
    <location>
        <begin position="690"/>
        <end position="713"/>
    </location>
</feature>
<feature type="transmembrane region" description="Helical" evidence="2">
    <location>
        <begin position="650"/>
        <end position="669"/>
    </location>
</feature>
<evidence type="ECO:0000256" key="1">
    <source>
        <dbReference type="SAM" id="MobiDB-lite"/>
    </source>
</evidence>
<organism evidence="4 5">
    <name type="scientific">Dictyobacter halimunensis</name>
    <dbReference type="NCBI Taxonomy" id="3026934"/>
    <lineage>
        <taxon>Bacteria</taxon>
        <taxon>Bacillati</taxon>
        <taxon>Chloroflexota</taxon>
        <taxon>Ktedonobacteria</taxon>
        <taxon>Ktedonobacterales</taxon>
        <taxon>Dictyobacteraceae</taxon>
        <taxon>Dictyobacter</taxon>
    </lineage>
</organism>
<accession>A0ABQ6G1A3</accession>
<feature type="transmembrane region" description="Helical" evidence="2">
    <location>
        <begin position="569"/>
        <end position="588"/>
    </location>
</feature>
<feature type="region of interest" description="Disordered" evidence="1">
    <location>
        <begin position="816"/>
        <end position="839"/>
    </location>
</feature>
<reference evidence="4 5" key="1">
    <citation type="submission" date="2023-02" db="EMBL/GenBank/DDBJ databases">
        <title>Dictyobacter halimunensis sp. nov., a new member of the class Ktedonobacteria from forest soil in a geothermal area.</title>
        <authorList>
            <person name="Rachmania M.K."/>
            <person name="Ningsih F."/>
            <person name="Sakai Y."/>
            <person name="Yabe S."/>
            <person name="Yokota A."/>
            <person name="Sjamsuridzal W."/>
        </authorList>
    </citation>
    <scope>NUCLEOTIDE SEQUENCE [LARGE SCALE GENOMIC DNA]</scope>
    <source>
        <strain evidence="4 5">S3.2.2.5</strain>
    </source>
</reference>
<dbReference type="RefSeq" id="WP_338256602.1">
    <property type="nucleotide sequence ID" value="NZ_BSRI01000002.1"/>
</dbReference>
<dbReference type="InterPro" id="IPR027417">
    <property type="entry name" value="P-loop_NTPase"/>
</dbReference>
<dbReference type="InterPro" id="IPR007111">
    <property type="entry name" value="NACHT_NTPase"/>
</dbReference>
<feature type="compositionally biased region" description="Basic and acidic residues" evidence="1">
    <location>
        <begin position="823"/>
        <end position="839"/>
    </location>
</feature>
<comment type="caution">
    <text evidence="4">The sequence shown here is derived from an EMBL/GenBank/DDBJ whole genome shotgun (WGS) entry which is preliminary data.</text>
</comment>
<evidence type="ECO:0000313" key="5">
    <source>
        <dbReference type="Proteomes" id="UP001344906"/>
    </source>
</evidence>
<feature type="transmembrane region" description="Helical" evidence="2">
    <location>
        <begin position="719"/>
        <end position="745"/>
    </location>
</feature>
<evidence type="ECO:0000259" key="3">
    <source>
        <dbReference type="PROSITE" id="PS50837"/>
    </source>
</evidence>
<feature type="transmembrane region" description="Helical" evidence="2">
    <location>
        <begin position="622"/>
        <end position="644"/>
    </location>
</feature>
<feature type="transmembrane region" description="Helical" evidence="2">
    <location>
        <begin position="466"/>
        <end position="486"/>
    </location>
</feature>